<evidence type="ECO:0000313" key="1">
    <source>
        <dbReference type="EMBL" id="KAF5794621.1"/>
    </source>
</evidence>
<protein>
    <submittedName>
        <fullName evidence="2">Uncharacterized protein</fullName>
    </submittedName>
</protein>
<keyword evidence="3" id="KW-1185">Reference proteome</keyword>
<dbReference type="EMBL" id="MNCJ02000323">
    <property type="protein sequence ID" value="KAF5794621.1"/>
    <property type="molecule type" value="Genomic_DNA"/>
</dbReference>
<dbReference type="InterPro" id="IPR052972">
    <property type="entry name" value="Sacsin_chaperone_reg"/>
</dbReference>
<evidence type="ECO:0000313" key="2">
    <source>
        <dbReference type="EMBL" id="OTG18040.1"/>
    </source>
</evidence>
<accession>A0A251U3W9</accession>
<dbReference type="InParanoid" id="A0A251U3W9"/>
<dbReference type="PANTHER" id="PTHR15600:SF42">
    <property type="entry name" value="SACSIN"/>
    <property type="match status" value="1"/>
</dbReference>
<gene>
    <name evidence="2" type="ORF">HannXRQ_Chr08g0218781</name>
    <name evidence="1" type="ORF">HanXRQr2_Chr08g0330151</name>
</gene>
<reference evidence="1 3" key="1">
    <citation type="journal article" date="2017" name="Nature">
        <title>The sunflower genome provides insights into oil metabolism, flowering and Asterid evolution.</title>
        <authorList>
            <person name="Badouin H."/>
            <person name="Gouzy J."/>
            <person name="Grassa C.J."/>
            <person name="Murat F."/>
            <person name="Staton S.E."/>
            <person name="Cottret L."/>
            <person name="Lelandais-Briere C."/>
            <person name="Owens G.L."/>
            <person name="Carrere S."/>
            <person name="Mayjonade B."/>
            <person name="Legrand L."/>
            <person name="Gill N."/>
            <person name="Kane N.C."/>
            <person name="Bowers J.E."/>
            <person name="Hubner S."/>
            <person name="Bellec A."/>
            <person name="Berard A."/>
            <person name="Berges H."/>
            <person name="Blanchet N."/>
            <person name="Boniface M.C."/>
            <person name="Brunel D."/>
            <person name="Catrice O."/>
            <person name="Chaidir N."/>
            <person name="Claudel C."/>
            <person name="Donnadieu C."/>
            <person name="Faraut T."/>
            <person name="Fievet G."/>
            <person name="Helmstetter N."/>
            <person name="King M."/>
            <person name="Knapp S.J."/>
            <person name="Lai Z."/>
            <person name="Le Paslier M.C."/>
            <person name="Lippi Y."/>
            <person name="Lorenzon L."/>
            <person name="Mandel J.R."/>
            <person name="Marage G."/>
            <person name="Marchand G."/>
            <person name="Marquand E."/>
            <person name="Bret-Mestries E."/>
            <person name="Morien E."/>
            <person name="Nambeesan S."/>
            <person name="Nguyen T."/>
            <person name="Pegot-Espagnet P."/>
            <person name="Pouilly N."/>
            <person name="Raftis F."/>
            <person name="Sallet E."/>
            <person name="Schiex T."/>
            <person name="Thomas J."/>
            <person name="Vandecasteele C."/>
            <person name="Vares D."/>
            <person name="Vear F."/>
            <person name="Vautrin S."/>
            <person name="Crespi M."/>
            <person name="Mangin B."/>
            <person name="Burke J.M."/>
            <person name="Salse J."/>
            <person name="Munos S."/>
            <person name="Vincourt P."/>
            <person name="Rieseberg L.H."/>
            <person name="Langlade N.B."/>
        </authorList>
    </citation>
    <scope>NUCLEOTIDE SEQUENCE [LARGE SCALE GENOMIC DNA]</scope>
    <source>
        <strain evidence="3">cv. SF193</strain>
        <tissue evidence="1">Leaves</tissue>
    </source>
</reference>
<dbReference type="AlphaFoldDB" id="A0A251U3W9"/>
<dbReference type="STRING" id="4232.A0A251U3W9"/>
<organism evidence="2 3">
    <name type="scientific">Helianthus annuus</name>
    <name type="common">Common sunflower</name>
    <dbReference type="NCBI Taxonomy" id="4232"/>
    <lineage>
        <taxon>Eukaryota</taxon>
        <taxon>Viridiplantae</taxon>
        <taxon>Streptophyta</taxon>
        <taxon>Embryophyta</taxon>
        <taxon>Tracheophyta</taxon>
        <taxon>Spermatophyta</taxon>
        <taxon>Magnoliopsida</taxon>
        <taxon>eudicotyledons</taxon>
        <taxon>Gunneridae</taxon>
        <taxon>Pentapetalae</taxon>
        <taxon>asterids</taxon>
        <taxon>campanulids</taxon>
        <taxon>Asterales</taxon>
        <taxon>Asteraceae</taxon>
        <taxon>Asteroideae</taxon>
        <taxon>Heliantheae alliance</taxon>
        <taxon>Heliantheae</taxon>
        <taxon>Helianthus</taxon>
    </lineage>
</organism>
<reference evidence="2" key="2">
    <citation type="submission" date="2017-02" db="EMBL/GenBank/DDBJ databases">
        <title>Sunflower complete genome.</title>
        <authorList>
            <person name="Langlade N."/>
            <person name="Munos S."/>
        </authorList>
    </citation>
    <scope>NUCLEOTIDE SEQUENCE [LARGE SCALE GENOMIC DNA]</scope>
    <source>
        <tissue evidence="2">Leaves</tissue>
    </source>
</reference>
<dbReference type="EMBL" id="CM007897">
    <property type="protein sequence ID" value="OTG18040.1"/>
    <property type="molecule type" value="Genomic_DNA"/>
</dbReference>
<sequence length="761" mass="86031">MGCFCLKRLLVKQPTRRNDGDAAVALLRALDKETAVRFEAKPKSEQEDILIYLSMNWKDLQQDSSVIEALKETSFVTSADGDLHKPKDLFDPGDSLLTSLFSDQPHKFPGKRFVSDRWLGILRNTGLQNMHDPDIVLQCARRIEFLGAESMTENVGADFLNQVSLEIWSLAETLIKTVLENSALLHDHSFCSVFGKIACVPAEKGFPFKTRKRGVTRVLCSYSDAILLKDWPLAWSVAPILSKVPPEYSWGAFLLRSPPPFTMVLEHLQLKTSFSPSCFGTLEEGSFEVLKYLDTHLHTLSSSDVSKLSKLQFILTANWRHMVSPKSLVTHLKINLWPIAEELPLRYLPFVKVLKELGLHDTLSISNAMIFLSRRRRNLLNPNELRVVIELLNFICDEIEQHKLDRSTWESELVVPDNDCRLVHPNMCLYIDPFGSQYVKYIDSSKLRLVHHDVSERMCLAFGIRKISDAVVEELDSVGDLETLEEIGSVSLPAIRLKLLSKSFQVAVSSVVSSFSSITSGFKNPDFPKLERTLDAVAERLQFVKSVYTRFWLLPKSLDVTRASMDSIIPEWEPDSRHRALYYVDRSNTCMLIAEPPSYVSVFDLVAIVVSHVLGSPVPLPIASLFLCPQDSETELVNVLKLSSGEREMDSGTVSPGREILPQDAMQVQLKPLRPFYKGEIVAWQSENGEKLKYGRITEDVRPTTGQAHYRLCLETSPQKTETIISSHVFWFGNFSMACNSTTYVSDSLQLIISLFLKHQT</sequence>
<dbReference type="PANTHER" id="PTHR15600">
    <property type="entry name" value="SACSIN"/>
    <property type="match status" value="1"/>
</dbReference>
<dbReference type="Gramene" id="mRNA:HanXRQr2_Chr08g0330151">
    <property type="protein sequence ID" value="mRNA:HanXRQr2_Chr08g0330151"/>
    <property type="gene ID" value="HanXRQr2_Chr08g0330151"/>
</dbReference>
<dbReference type="Proteomes" id="UP000215914">
    <property type="component" value="Chromosome 8"/>
</dbReference>
<proteinExistence type="predicted"/>
<name>A0A251U3W9_HELAN</name>
<evidence type="ECO:0000313" key="3">
    <source>
        <dbReference type="Proteomes" id="UP000215914"/>
    </source>
</evidence>
<reference evidence="1" key="3">
    <citation type="submission" date="2020-06" db="EMBL/GenBank/DDBJ databases">
        <title>Helianthus annuus Genome sequencing and assembly Release 2.</title>
        <authorList>
            <person name="Gouzy J."/>
            <person name="Langlade N."/>
            <person name="Munos S."/>
        </authorList>
    </citation>
    <scope>NUCLEOTIDE SEQUENCE</scope>
    <source>
        <tissue evidence="1">Leaves</tissue>
    </source>
</reference>